<dbReference type="FunFam" id="3.90.550.50:FF:000001">
    <property type="entry name" value="Hexosyltransferase"/>
    <property type="match status" value="1"/>
</dbReference>
<evidence type="ECO:0000256" key="6">
    <source>
        <dbReference type="ARBA" id="ARBA00022968"/>
    </source>
</evidence>
<keyword evidence="6 11" id="KW-0735">Signal-anchor</keyword>
<comment type="subcellular location">
    <subcellularLocation>
        <location evidence="1 11">Golgi apparatus membrane</location>
        <topology evidence="1 11">Single-pass type II membrane protein</topology>
    </subcellularLocation>
</comment>
<keyword evidence="8 11" id="KW-0333">Golgi apparatus</keyword>
<evidence type="ECO:0000256" key="5">
    <source>
        <dbReference type="ARBA" id="ARBA00022692"/>
    </source>
</evidence>
<evidence type="ECO:0000256" key="9">
    <source>
        <dbReference type="ARBA" id="ARBA00023136"/>
    </source>
</evidence>
<dbReference type="RefSeq" id="XP_002133027.3">
    <property type="nucleotide sequence ID" value="XM_002132991.3"/>
</dbReference>
<evidence type="ECO:0000313" key="13">
    <source>
        <dbReference type="Proteomes" id="UP000001819"/>
    </source>
</evidence>
<reference evidence="14" key="1">
    <citation type="submission" date="2025-08" db="UniProtKB">
        <authorList>
            <consortium name="RefSeq"/>
        </authorList>
    </citation>
    <scope>IDENTIFICATION</scope>
    <source>
        <strain evidence="14">MV-25-SWS-2005</strain>
        <tissue evidence="14">Whole body</tissue>
    </source>
</reference>
<dbReference type="InParanoid" id="A0A6I8UY06"/>
<dbReference type="PANTHER" id="PTHR11214">
    <property type="entry name" value="BETA-1,3-N-ACETYLGLUCOSAMINYLTRANSFERASE"/>
    <property type="match status" value="1"/>
</dbReference>
<feature type="compositionally biased region" description="Polar residues" evidence="12">
    <location>
        <begin position="56"/>
        <end position="81"/>
    </location>
</feature>
<evidence type="ECO:0000313" key="14">
    <source>
        <dbReference type="RefSeq" id="XP_002133027.3"/>
    </source>
</evidence>
<dbReference type="GO" id="GO:0000139">
    <property type="term" value="C:Golgi membrane"/>
    <property type="evidence" value="ECO:0007669"/>
    <property type="project" value="UniProtKB-SubCell"/>
</dbReference>
<dbReference type="KEGG" id="dpo:6902482"/>
<evidence type="ECO:0000256" key="3">
    <source>
        <dbReference type="ARBA" id="ARBA00022676"/>
    </source>
</evidence>
<dbReference type="EC" id="2.4.1.-" evidence="11"/>
<dbReference type="Gene3D" id="3.90.550.50">
    <property type="match status" value="1"/>
</dbReference>
<evidence type="ECO:0000256" key="8">
    <source>
        <dbReference type="ARBA" id="ARBA00023034"/>
    </source>
</evidence>
<evidence type="ECO:0000256" key="10">
    <source>
        <dbReference type="ARBA" id="ARBA00023180"/>
    </source>
</evidence>
<proteinExistence type="inferred from homology"/>
<dbReference type="AlphaFoldDB" id="A0A6I8UY06"/>
<accession>A0A6I8UY06</accession>
<evidence type="ECO:0000256" key="7">
    <source>
        <dbReference type="ARBA" id="ARBA00022989"/>
    </source>
</evidence>
<keyword evidence="3 11" id="KW-0328">Glycosyltransferase</keyword>
<organism evidence="13 14">
    <name type="scientific">Drosophila pseudoobscura pseudoobscura</name>
    <name type="common">Fruit fly</name>
    <dbReference type="NCBI Taxonomy" id="46245"/>
    <lineage>
        <taxon>Eukaryota</taxon>
        <taxon>Metazoa</taxon>
        <taxon>Ecdysozoa</taxon>
        <taxon>Arthropoda</taxon>
        <taxon>Hexapoda</taxon>
        <taxon>Insecta</taxon>
        <taxon>Pterygota</taxon>
        <taxon>Neoptera</taxon>
        <taxon>Endopterygota</taxon>
        <taxon>Diptera</taxon>
        <taxon>Brachycera</taxon>
        <taxon>Muscomorpha</taxon>
        <taxon>Ephydroidea</taxon>
        <taxon>Drosophilidae</taxon>
        <taxon>Drosophila</taxon>
        <taxon>Sophophora</taxon>
    </lineage>
</organism>
<dbReference type="GO" id="GO:0016758">
    <property type="term" value="F:hexosyltransferase activity"/>
    <property type="evidence" value="ECO:0007669"/>
    <property type="project" value="InterPro"/>
</dbReference>
<dbReference type="PANTHER" id="PTHR11214:SF379">
    <property type="entry name" value="HEXOSYLTRANSFERASE-RELATED"/>
    <property type="match status" value="1"/>
</dbReference>
<gene>
    <name evidence="14" type="primary">LOC6902482</name>
</gene>
<evidence type="ECO:0000256" key="1">
    <source>
        <dbReference type="ARBA" id="ARBA00004323"/>
    </source>
</evidence>
<feature type="region of interest" description="Disordered" evidence="12">
    <location>
        <begin position="56"/>
        <end position="87"/>
    </location>
</feature>
<feature type="transmembrane region" description="Helical" evidence="11">
    <location>
        <begin position="12"/>
        <end position="30"/>
    </location>
</feature>
<keyword evidence="5 11" id="KW-0812">Transmembrane</keyword>
<sequence length="431" mass="49080">MGNLNSKRMRFFMALNAVIIITFIYASFSMKEIVPRRHVHSVRGFPMHHRIEQNIASKINSRNSSKNQGSTIGNNQHTGSSKKPERKAVSLLHSNIEAFPSISADSNELPEIVDIKTIMEIQPTVSSTTGRGSSSEQTSNGSSALPVLTPVLTMTLYEPGHLNEEIDIKRICMHRGVFLRLLILITSAQSHFSARMSIRQTWMHYGSRRDVGMAFVLGRTTNVALNESLNKENYIYGDMIRGNFIDSYFNLTLKTISMLEWADTHCPSAKFILKTDDDMFINVPKLLGFIDARYKSERAIYGRLAKNWKPVRAGRSKYYVSHKLYTGLQYPPFTTGPAYLLTGDIVHELYVESLNTFYMHLEDVFITGIVARTLKIKRVEANAFRNSRIALSPCKIRNVISVHMIKPSEQYHLWRDLLDSTIKFEPHSILQ</sequence>
<keyword evidence="9 11" id="KW-0472">Membrane</keyword>
<keyword evidence="13" id="KW-1185">Reference proteome</keyword>
<dbReference type="GO" id="GO:0006493">
    <property type="term" value="P:protein O-linked glycosylation"/>
    <property type="evidence" value="ECO:0007669"/>
    <property type="project" value="TreeGrafter"/>
</dbReference>
<evidence type="ECO:0000256" key="12">
    <source>
        <dbReference type="SAM" id="MobiDB-lite"/>
    </source>
</evidence>
<evidence type="ECO:0000256" key="4">
    <source>
        <dbReference type="ARBA" id="ARBA00022679"/>
    </source>
</evidence>
<protein>
    <recommendedName>
        <fullName evidence="11">Hexosyltransferase</fullName>
        <ecNumber evidence="11">2.4.1.-</ecNumber>
    </recommendedName>
</protein>
<comment type="similarity">
    <text evidence="2 11">Belongs to the glycosyltransferase 31 family.</text>
</comment>
<evidence type="ECO:0000256" key="2">
    <source>
        <dbReference type="ARBA" id="ARBA00008661"/>
    </source>
</evidence>
<feature type="region of interest" description="Disordered" evidence="12">
    <location>
        <begin position="124"/>
        <end position="144"/>
    </location>
</feature>
<keyword evidence="10" id="KW-0325">Glycoprotein</keyword>
<keyword evidence="4" id="KW-0808">Transferase</keyword>
<dbReference type="InterPro" id="IPR002659">
    <property type="entry name" value="Glyco_trans_31"/>
</dbReference>
<keyword evidence="7 11" id="KW-1133">Transmembrane helix</keyword>
<dbReference type="Proteomes" id="UP000001819">
    <property type="component" value="Chromosome 4"/>
</dbReference>
<name>A0A6I8UY06_DROPS</name>
<evidence type="ECO:0000256" key="11">
    <source>
        <dbReference type="RuleBase" id="RU363063"/>
    </source>
</evidence>
<dbReference type="Pfam" id="PF01762">
    <property type="entry name" value="Galactosyl_T"/>
    <property type="match status" value="1"/>
</dbReference>